<dbReference type="EMBL" id="MU006562">
    <property type="protein sequence ID" value="KAF2751564.1"/>
    <property type="molecule type" value="Genomic_DNA"/>
</dbReference>
<keyword evidence="3" id="KW-1185">Reference proteome</keyword>
<dbReference type="OrthoDB" id="3933435at2759"/>
<evidence type="ECO:0000256" key="1">
    <source>
        <dbReference type="SAM" id="MobiDB-lite"/>
    </source>
</evidence>
<evidence type="ECO:0000313" key="3">
    <source>
        <dbReference type="Proteomes" id="UP000799440"/>
    </source>
</evidence>
<proteinExistence type="predicted"/>
<feature type="region of interest" description="Disordered" evidence="1">
    <location>
        <begin position="265"/>
        <end position="291"/>
    </location>
</feature>
<feature type="compositionally biased region" description="Polar residues" evidence="1">
    <location>
        <begin position="200"/>
        <end position="219"/>
    </location>
</feature>
<sequence length="364" mass="41461">MCKVIKYRFTCWHELNHRTSRCGGSFSKHRRGVKHAACVAEPYLVVNLPMKCGPCQHKDWEFQWEAKLSRAQTFLNSLTRKADIEFVSDLCSQLKRDYDEKAWLVRTQFPPMVKESVRRVLPKTRIRSSSKLARELSTEDEDDDAAANGCNGPDDENEAFNLDPTTYENIAWTLEPPEWLNEWYPDDSTEERFGFDSAAESGSSDQLYDNAESDANTCHTPPDLTHSDDTFDTPPESASESHSDADTGSPTRFSAEQLTKDFWQAVNSPPSTPESPPDQTQTAHTPDTLSSQLSDLSLTSNVPNTTNGVAHAPFSVPEPHSSRFYKYELMRQNVAPLKQTNPKLYHAYWLEIHRQQLRELERLL</sequence>
<feature type="region of interest" description="Disordered" evidence="1">
    <location>
        <begin position="197"/>
        <end position="252"/>
    </location>
</feature>
<dbReference type="Proteomes" id="UP000799440">
    <property type="component" value="Unassembled WGS sequence"/>
</dbReference>
<organism evidence="2 3">
    <name type="scientific">Sporormia fimetaria CBS 119925</name>
    <dbReference type="NCBI Taxonomy" id="1340428"/>
    <lineage>
        <taxon>Eukaryota</taxon>
        <taxon>Fungi</taxon>
        <taxon>Dikarya</taxon>
        <taxon>Ascomycota</taxon>
        <taxon>Pezizomycotina</taxon>
        <taxon>Dothideomycetes</taxon>
        <taxon>Pleosporomycetidae</taxon>
        <taxon>Pleosporales</taxon>
        <taxon>Sporormiaceae</taxon>
        <taxon>Sporormia</taxon>
    </lineage>
</organism>
<dbReference type="AlphaFoldDB" id="A0A6A6VP87"/>
<accession>A0A6A6VP87</accession>
<gene>
    <name evidence="2" type="ORF">M011DRAFT_119049</name>
</gene>
<name>A0A6A6VP87_9PLEO</name>
<reference evidence="2" key="1">
    <citation type="journal article" date="2020" name="Stud. Mycol.">
        <title>101 Dothideomycetes genomes: a test case for predicting lifestyles and emergence of pathogens.</title>
        <authorList>
            <person name="Haridas S."/>
            <person name="Albert R."/>
            <person name="Binder M."/>
            <person name="Bloem J."/>
            <person name="Labutti K."/>
            <person name="Salamov A."/>
            <person name="Andreopoulos B."/>
            <person name="Baker S."/>
            <person name="Barry K."/>
            <person name="Bills G."/>
            <person name="Bluhm B."/>
            <person name="Cannon C."/>
            <person name="Castanera R."/>
            <person name="Culley D."/>
            <person name="Daum C."/>
            <person name="Ezra D."/>
            <person name="Gonzalez J."/>
            <person name="Henrissat B."/>
            <person name="Kuo A."/>
            <person name="Liang C."/>
            <person name="Lipzen A."/>
            <person name="Lutzoni F."/>
            <person name="Magnuson J."/>
            <person name="Mondo S."/>
            <person name="Nolan M."/>
            <person name="Ohm R."/>
            <person name="Pangilinan J."/>
            <person name="Park H.-J."/>
            <person name="Ramirez L."/>
            <person name="Alfaro M."/>
            <person name="Sun H."/>
            <person name="Tritt A."/>
            <person name="Yoshinaga Y."/>
            <person name="Zwiers L.-H."/>
            <person name="Turgeon B."/>
            <person name="Goodwin S."/>
            <person name="Spatafora J."/>
            <person name="Crous P."/>
            <person name="Grigoriev I."/>
        </authorList>
    </citation>
    <scope>NUCLEOTIDE SEQUENCE</scope>
    <source>
        <strain evidence="2">CBS 119925</strain>
    </source>
</reference>
<evidence type="ECO:0000313" key="2">
    <source>
        <dbReference type="EMBL" id="KAF2751564.1"/>
    </source>
</evidence>
<feature type="region of interest" description="Disordered" evidence="1">
    <location>
        <begin position="130"/>
        <end position="161"/>
    </location>
</feature>
<protein>
    <submittedName>
        <fullName evidence="2">Uncharacterized protein</fullName>
    </submittedName>
</protein>